<dbReference type="AlphaFoldDB" id="A0A4Y7U113"/>
<keyword evidence="2" id="KW-1185">Reference proteome</keyword>
<evidence type="ECO:0000313" key="2">
    <source>
        <dbReference type="Proteomes" id="UP000298030"/>
    </source>
</evidence>
<protein>
    <submittedName>
        <fullName evidence="1">Uncharacterized protein</fullName>
    </submittedName>
</protein>
<dbReference type="EMBL" id="QPFP01000001">
    <property type="protein sequence ID" value="TEB39472.1"/>
    <property type="molecule type" value="Genomic_DNA"/>
</dbReference>
<evidence type="ECO:0000313" key="1">
    <source>
        <dbReference type="EMBL" id="TEB39472.1"/>
    </source>
</evidence>
<comment type="caution">
    <text evidence="1">The sequence shown here is derived from an EMBL/GenBank/DDBJ whole genome shotgun (WGS) entry which is preliminary data.</text>
</comment>
<reference evidence="1 2" key="1">
    <citation type="journal article" date="2019" name="Nat. Ecol. Evol.">
        <title>Megaphylogeny resolves global patterns of mushroom evolution.</title>
        <authorList>
            <person name="Varga T."/>
            <person name="Krizsan K."/>
            <person name="Foldi C."/>
            <person name="Dima B."/>
            <person name="Sanchez-Garcia M."/>
            <person name="Sanchez-Ramirez S."/>
            <person name="Szollosi G.J."/>
            <person name="Szarkandi J.G."/>
            <person name="Papp V."/>
            <person name="Albert L."/>
            <person name="Andreopoulos W."/>
            <person name="Angelini C."/>
            <person name="Antonin V."/>
            <person name="Barry K.W."/>
            <person name="Bougher N.L."/>
            <person name="Buchanan P."/>
            <person name="Buyck B."/>
            <person name="Bense V."/>
            <person name="Catcheside P."/>
            <person name="Chovatia M."/>
            <person name="Cooper J."/>
            <person name="Damon W."/>
            <person name="Desjardin D."/>
            <person name="Finy P."/>
            <person name="Geml J."/>
            <person name="Haridas S."/>
            <person name="Hughes K."/>
            <person name="Justo A."/>
            <person name="Karasinski D."/>
            <person name="Kautmanova I."/>
            <person name="Kiss B."/>
            <person name="Kocsube S."/>
            <person name="Kotiranta H."/>
            <person name="LaButti K.M."/>
            <person name="Lechner B.E."/>
            <person name="Liimatainen K."/>
            <person name="Lipzen A."/>
            <person name="Lukacs Z."/>
            <person name="Mihaltcheva S."/>
            <person name="Morgado L.N."/>
            <person name="Niskanen T."/>
            <person name="Noordeloos M.E."/>
            <person name="Ohm R.A."/>
            <person name="Ortiz-Santana B."/>
            <person name="Ovrebo C."/>
            <person name="Racz N."/>
            <person name="Riley R."/>
            <person name="Savchenko A."/>
            <person name="Shiryaev A."/>
            <person name="Soop K."/>
            <person name="Spirin V."/>
            <person name="Szebenyi C."/>
            <person name="Tomsovsky M."/>
            <person name="Tulloss R.E."/>
            <person name="Uehling J."/>
            <person name="Grigoriev I.V."/>
            <person name="Vagvolgyi C."/>
            <person name="Papp T."/>
            <person name="Martin F.M."/>
            <person name="Miettinen O."/>
            <person name="Hibbett D.S."/>
            <person name="Nagy L.G."/>
        </authorList>
    </citation>
    <scope>NUCLEOTIDE SEQUENCE [LARGE SCALE GENOMIC DNA]</scope>
    <source>
        <strain evidence="1 2">FP101781</strain>
    </source>
</reference>
<dbReference type="STRING" id="71717.A0A4Y7U113"/>
<proteinExistence type="predicted"/>
<dbReference type="Proteomes" id="UP000298030">
    <property type="component" value="Unassembled WGS sequence"/>
</dbReference>
<name>A0A4Y7U113_COPMI</name>
<organism evidence="1 2">
    <name type="scientific">Coprinellus micaceus</name>
    <name type="common">Glistening ink-cap mushroom</name>
    <name type="synonym">Coprinus micaceus</name>
    <dbReference type="NCBI Taxonomy" id="71717"/>
    <lineage>
        <taxon>Eukaryota</taxon>
        <taxon>Fungi</taxon>
        <taxon>Dikarya</taxon>
        <taxon>Basidiomycota</taxon>
        <taxon>Agaricomycotina</taxon>
        <taxon>Agaricomycetes</taxon>
        <taxon>Agaricomycetidae</taxon>
        <taxon>Agaricales</taxon>
        <taxon>Agaricineae</taxon>
        <taxon>Psathyrellaceae</taxon>
        <taxon>Coprinellus</taxon>
    </lineage>
</organism>
<sequence>MRKIVKTCINLYVFKARVDFETEDGAAQGEAAVTTHNGLQQASFTYSHFSDAGHVASSFAFPHLEVLHAHFNGGRVTCPNPAELVRPIAQNMTALSLNPATLPQDVFVSLLRNIPSLVQLCLNEPSTYDEESKSSAMKARYDDTLLAHLTLAVGGVGNPRPCPKLQYLKCERYTAKFSDNALVGFISARGSYPESGPLPMRQVHIHFDRRKGLDIAERCAGCIALGLDLKLRYVSESPYDIEYCSGWFSQEDCLA</sequence>
<accession>A0A4Y7U113</accession>
<gene>
    <name evidence="1" type="ORF">FA13DRAFT_3924</name>
</gene>